<proteinExistence type="predicted"/>
<protein>
    <submittedName>
        <fullName evidence="2">Uncharacterized protein</fullName>
    </submittedName>
</protein>
<dbReference type="EMBL" id="MBLM01000126">
    <property type="protein sequence ID" value="OHV34704.1"/>
    <property type="molecule type" value="Genomic_DNA"/>
</dbReference>
<comment type="caution">
    <text evidence="2">The sequence shown here is derived from an EMBL/GenBank/DDBJ whole genome shotgun (WGS) entry which is preliminary data.</text>
</comment>
<gene>
    <name evidence="2" type="ORF">CC117_21120</name>
</gene>
<evidence type="ECO:0000313" key="2">
    <source>
        <dbReference type="EMBL" id="OHV34704.1"/>
    </source>
</evidence>
<keyword evidence="3" id="KW-1185">Reference proteome</keyword>
<feature type="region of interest" description="Disordered" evidence="1">
    <location>
        <begin position="321"/>
        <end position="341"/>
    </location>
</feature>
<sequence>MTRVDRAGADPLAFLDQAARAVSDTVLYEGYLLYPYRADALKNQHHWQFGVLMPPAAAAPGSGEHSNAHTEFLLDGRADARLRVGVRWLWEQGDTAPGSAAPASTARRGEAAMGFAVQVGDLLAAPTRRVLAADGPSGRRGEVLLDAQRLPGPFGGFRIRVTIRNTSAMEPPADVEPPADTIPRADERDAALATAFLGVHLVARADGGGFLSLTDPPEWAADAARACVNERLWPALLGQAGPADTVLAAPIILPDHPRIAAESPAPFCDATEIDEMLALRTSTLTDAERQGVRATDPRAADLLDAVAELAPAMVEKLHGRTTVTPPSAAGTPDPEAPAHLAPGSAVRIRPRGIPTAMPVPATTPTAATTATAAGTPSPEATWPPGEVMRTDAQDMFVDGAAATVATVLHDVDGQTHVAVTLDDDPGADLRREFGRFLYFTPDELEAR</sequence>
<accession>A0A1S1QQP8</accession>
<evidence type="ECO:0000313" key="3">
    <source>
        <dbReference type="Proteomes" id="UP000179627"/>
    </source>
</evidence>
<dbReference type="RefSeq" id="WP_071086157.1">
    <property type="nucleotide sequence ID" value="NZ_MBLM01000126.1"/>
</dbReference>
<reference evidence="3" key="1">
    <citation type="submission" date="2016-07" db="EMBL/GenBank/DDBJ databases">
        <title>Sequence Frankia sp. strain CcI1.17.</title>
        <authorList>
            <person name="Ghodhbane-Gtari F."/>
            <person name="Swanson E."/>
            <person name="Gueddou A."/>
            <person name="Morris K."/>
            <person name="Hezbri K."/>
            <person name="Ktari A."/>
            <person name="Nouioui I."/>
            <person name="Abebe-Akele F."/>
            <person name="Simpson S."/>
            <person name="Thomas K."/>
            <person name="Gtari M."/>
            <person name="Tisa L.S."/>
            <person name="Hurst S."/>
        </authorList>
    </citation>
    <scope>NUCLEOTIDE SEQUENCE [LARGE SCALE GENOMIC DNA]</scope>
    <source>
        <strain evidence="3">Cc1.17</strain>
    </source>
</reference>
<dbReference type="Proteomes" id="UP000179627">
    <property type="component" value="Unassembled WGS sequence"/>
</dbReference>
<dbReference type="OrthoDB" id="264096at2"/>
<evidence type="ECO:0000256" key="1">
    <source>
        <dbReference type="SAM" id="MobiDB-lite"/>
    </source>
</evidence>
<name>A0A1S1QQP8_9ACTN</name>
<dbReference type="AlphaFoldDB" id="A0A1S1QQP8"/>
<organism evidence="2 3">
    <name type="scientific">Parafrankia colletiae</name>
    <dbReference type="NCBI Taxonomy" id="573497"/>
    <lineage>
        <taxon>Bacteria</taxon>
        <taxon>Bacillati</taxon>
        <taxon>Actinomycetota</taxon>
        <taxon>Actinomycetes</taxon>
        <taxon>Frankiales</taxon>
        <taxon>Frankiaceae</taxon>
        <taxon>Parafrankia</taxon>
    </lineage>
</organism>